<dbReference type="InterPro" id="IPR032494">
    <property type="entry name" value="Phage_TTP_N"/>
</dbReference>
<protein>
    <recommendedName>
        <fullName evidence="2">Lambda phage tail tube protein N-terminal domain-containing protein</fullName>
    </recommendedName>
</protein>
<gene>
    <name evidence="3" type="ORF">JMJ92_20825</name>
</gene>
<evidence type="ECO:0000313" key="3">
    <source>
        <dbReference type="EMBL" id="MBL3580557.1"/>
    </source>
</evidence>
<feature type="domain" description="Lambda phage tail tube protein N-terminal" evidence="2">
    <location>
        <begin position="16"/>
        <end position="133"/>
    </location>
</feature>
<evidence type="ECO:0000259" key="2">
    <source>
        <dbReference type="Pfam" id="PF16461"/>
    </source>
</evidence>
<dbReference type="RefSeq" id="WP_075785954.1">
    <property type="nucleotide sequence ID" value="NZ_JAESIL010000167.1"/>
</dbReference>
<accession>A0ABS1RNW0</accession>
<comment type="caution">
    <text evidence="3">The sequence shown here is derived from an EMBL/GenBank/DDBJ whole genome shotgun (WGS) entry which is preliminary data.</text>
</comment>
<name>A0ABS1RNW0_9RHOB</name>
<evidence type="ECO:0000256" key="1">
    <source>
        <dbReference type="SAM" id="MobiDB-lite"/>
    </source>
</evidence>
<sequence length="143" mass="15426">MSEADIAWGYGVEVAEDAAATTFLDLAEVKSVALPDQQRDEHDATHMKSPNRTKEFRPGLLDPGECTVGMNWIEGSATDRLLIGLKASGAVRQIRVTFPGGTVWLFEGWLKSYAPPATVGEFQEVSASFRVTGSLAITLPGED</sequence>
<feature type="compositionally biased region" description="Basic and acidic residues" evidence="1">
    <location>
        <begin position="37"/>
        <end position="57"/>
    </location>
</feature>
<dbReference type="EMBL" id="JAESIL010000167">
    <property type="protein sequence ID" value="MBL3580557.1"/>
    <property type="molecule type" value="Genomic_DNA"/>
</dbReference>
<keyword evidence="4" id="KW-1185">Reference proteome</keyword>
<dbReference type="Pfam" id="PF16461">
    <property type="entry name" value="Phage_TTP_12"/>
    <property type="match status" value="1"/>
</dbReference>
<proteinExistence type="predicted"/>
<dbReference type="Proteomes" id="UP000635853">
    <property type="component" value="Unassembled WGS sequence"/>
</dbReference>
<reference evidence="4" key="1">
    <citation type="submission" date="2021-01" db="EMBL/GenBank/DDBJ databases">
        <title>Draft genomes of Rhodovulum sulfidophilum.</title>
        <authorList>
            <person name="Guzman M.S."/>
        </authorList>
    </citation>
    <scope>NUCLEOTIDE SEQUENCE [LARGE SCALE GENOMIC DNA]</scope>
    <source>
        <strain evidence="4">AB19</strain>
    </source>
</reference>
<dbReference type="Gene3D" id="4.10.410.40">
    <property type="match status" value="1"/>
</dbReference>
<feature type="region of interest" description="Disordered" evidence="1">
    <location>
        <begin position="35"/>
        <end position="60"/>
    </location>
</feature>
<organism evidence="3 4">
    <name type="scientific">Rhodovulum visakhapatnamense</name>
    <dbReference type="NCBI Taxonomy" id="364297"/>
    <lineage>
        <taxon>Bacteria</taxon>
        <taxon>Pseudomonadati</taxon>
        <taxon>Pseudomonadota</taxon>
        <taxon>Alphaproteobacteria</taxon>
        <taxon>Rhodobacterales</taxon>
        <taxon>Paracoccaceae</taxon>
        <taxon>Rhodovulum</taxon>
    </lineage>
</organism>
<evidence type="ECO:0000313" key="4">
    <source>
        <dbReference type="Proteomes" id="UP000635853"/>
    </source>
</evidence>